<protein>
    <submittedName>
        <fullName evidence="5">NAD(P)-dependent oxidoreductase</fullName>
    </submittedName>
</protein>
<evidence type="ECO:0000256" key="1">
    <source>
        <dbReference type="ARBA" id="ARBA00005854"/>
    </source>
</evidence>
<evidence type="ECO:0000256" key="3">
    <source>
        <dbReference type="ARBA" id="ARBA00023027"/>
    </source>
</evidence>
<organism evidence="5 6">
    <name type="scientific">Paenibacillus rhizoplanae</name>
    <dbReference type="NCBI Taxonomy" id="1917181"/>
    <lineage>
        <taxon>Bacteria</taxon>
        <taxon>Bacillati</taxon>
        <taxon>Bacillota</taxon>
        <taxon>Bacilli</taxon>
        <taxon>Bacillales</taxon>
        <taxon>Paenibacillaceae</taxon>
        <taxon>Paenibacillus</taxon>
    </lineage>
</organism>
<comment type="caution">
    <text evidence="5">The sequence shown here is derived from an EMBL/GenBank/DDBJ whole genome shotgun (WGS) entry which is preliminary data.</text>
</comment>
<gene>
    <name evidence="5" type="ORF">ACFSX3_20940</name>
</gene>
<dbReference type="EMBL" id="JBHUKY010000033">
    <property type="protein sequence ID" value="MFD2412367.1"/>
    <property type="molecule type" value="Genomic_DNA"/>
</dbReference>
<name>A0ABW5FF31_9BACL</name>
<sequence length="315" mass="34933">MKILIVGHFNETAQSKITRYFPQDWNVVIVPPGQEMLHHIEDCQVLIPEHIKVDPSLLATAQKLKLVQTGAGYDNVDISACTQLGIWVANAAGVNAQAVAEHVMALILSYYKNIPFLDHFMKSRMDEHDLEYTGSELEGKTIGIIGLGAIGKKVAAFCRVFDMNVLASARKTVVQADDLVTMTDIDTLLSTSDIVSVHVPLTEQTKHLINQEVFKKMKNTALFINTARGGIVNERDLIDALKTGELSGACLDVYESEPLPIDSELRTLSNVILTPHTAGMPDGRKFHKKRYDFFIDNIKRVQNGKAPVSRLNQLL</sequence>
<dbReference type="SUPFAM" id="SSF52283">
    <property type="entry name" value="Formate/glycerate dehydrogenase catalytic domain-like"/>
    <property type="match status" value="1"/>
</dbReference>
<keyword evidence="6" id="KW-1185">Reference proteome</keyword>
<feature type="domain" description="D-isomer specific 2-hydroxyacid dehydrogenase NAD-binding" evidence="4">
    <location>
        <begin position="104"/>
        <end position="278"/>
    </location>
</feature>
<proteinExistence type="inferred from homology"/>
<keyword evidence="3" id="KW-0520">NAD</keyword>
<dbReference type="PANTHER" id="PTHR43761:SF1">
    <property type="entry name" value="D-ISOMER SPECIFIC 2-HYDROXYACID DEHYDROGENASE CATALYTIC DOMAIN-CONTAINING PROTEIN-RELATED"/>
    <property type="match status" value="1"/>
</dbReference>
<dbReference type="Proteomes" id="UP001597448">
    <property type="component" value="Unassembled WGS sequence"/>
</dbReference>
<dbReference type="Gene3D" id="3.40.50.720">
    <property type="entry name" value="NAD(P)-binding Rossmann-like Domain"/>
    <property type="match status" value="2"/>
</dbReference>
<dbReference type="InterPro" id="IPR006140">
    <property type="entry name" value="D-isomer_DH_NAD-bd"/>
</dbReference>
<dbReference type="RefSeq" id="WP_209994190.1">
    <property type="nucleotide sequence ID" value="NZ_JBHSVQ010000001.1"/>
</dbReference>
<dbReference type="InterPro" id="IPR029753">
    <property type="entry name" value="D-isomer_DH_CS"/>
</dbReference>
<evidence type="ECO:0000259" key="4">
    <source>
        <dbReference type="Pfam" id="PF02826"/>
    </source>
</evidence>
<dbReference type="InterPro" id="IPR050418">
    <property type="entry name" value="D-iso_2-hydroxyacid_DH_PdxB"/>
</dbReference>
<accession>A0ABW5FF31</accession>
<dbReference type="PROSITE" id="PS00670">
    <property type="entry name" value="D_2_HYDROXYACID_DH_2"/>
    <property type="match status" value="1"/>
</dbReference>
<evidence type="ECO:0000256" key="2">
    <source>
        <dbReference type="ARBA" id="ARBA00023002"/>
    </source>
</evidence>
<dbReference type="InterPro" id="IPR036291">
    <property type="entry name" value="NAD(P)-bd_dom_sf"/>
</dbReference>
<reference evidence="6" key="1">
    <citation type="journal article" date="2019" name="Int. J. Syst. Evol. Microbiol.">
        <title>The Global Catalogue of Microorganisms (GCM) 10K type strain sequencing project: providing services to taxonomists for standard genome sequencing and annotation.</title>
        <authorList>
            <consortium name="The Broad Institute Genomics Platform"/>
            <consortium name="The Broad Institute Genome Sequencing Center for Infectious Disease"/>
            <person name="Wu L."/>
            <person name="Ma J."/>
        </authorList>
    </citation>
    <scope>NUCLEOTIDE SEQUENCE [LARGE SCALE GENOMIC DNA]</scope>
    <source>
        <strain evidence="6">CCM 8725</strain>
    </source>
</reference>
<dbReference type="Pfam" id="PF02826">
    <property type="entry name" value="2-Hacid_dh_C"/>
    <property type="match status" value="1"/>
</dbReference>
<comment type="similarity">
    <text evidence="1">Belongs to the D-isomer specific 2-hydroxyacid dehydrogenase family.</text>
</comment>
<evidence type="ECO:0000313" key="5">
    <source>
        <dbReference type="EMBL" id="MFD2412367.1"/>
    </source>
</evidence>
<evidence type="ECO:0000313" key="6">
    <source>
        <dbReference type="Proteomes" id="UP001597448"/>
    </source>
</evidence>
<keyword evidence="2" id="KW-0560">Oxidoreductase</keyword>
<dbReference type="PROSITE" id="PS00671">
    <property type="entry name" value="D_2_HYDROXYACID_DH_3"/>
    <property type="match status" value="1"/>
</dbReference>
<dbReference type="SUPFAM" id="SSF51735">
    <property type="entry name" value="NAD(P)-binding Rossmann-fold domains"/>
    <property type="match status" value="1"/>
</dbReference>
<dbReference type="PANTHER" id="PTHR43761">
    <property type="entry name" value="D-ISOMER SPECIFIC 2-HYDROXYACID DEHYDROGENASE FAMILY PROTEIN (AFU_ORTHOLOGUE AFUA_1G13630)"/>
    <property type="match status" value="1"/>
</dbReference>